<dbReference type="SUPFAM" id="SSF46689">
    <property type="entry name" value="Homeodomain-like"/>
    <property type="match status" value="1"/>
</dbReference>
<dbReference type="Pfam" id="PF16859">
    <property type="entry name" value="TetR_C_11"/>
    <property type="match status" value="1"/>
</dbReference>
<feature type="domain" description="HTH tetR-type" evidence="5">
    <location>
        <begin position="9"/>
        <end position="69"/>
    </location>
</feature>
<dbReference type="PRINTS" id="PR00455">
    <property type="entry name" value="HTHTETR"/>
</dbReference>
<dbReference type="SUPFAM" id="SSF48498">
    <property type="entry name" value="Tetracyclin repressor-like, C-terminal domain"/>
    <property type="match status" value="1"/>
</dbReference>
<protein>
    <submittedName>
        <fullName evidence="6">TetR/AcrR family transcriptional regulator</fullName>
    </submittedName>
</protein>
<dbReference type="InterPro" id="IPR011075">
    <property type="entry name" value="TetR_C"/>
</dbReference>
<dbReference type="InterPro" id="IPR001647">
    <property type="entry name" value="HTH_TetR"/>
</dbReference>
<evidence type="ECO:0000256" key="2">
    <source>
        <dbReference type="ARBA" id="ARBA00023125"/>
    </source>
</evidence>
<reference evidence="6 7" key="1">
    <citation type="submission" date="2019-09" db="EMBL/GenBank/DDBJ databases">
        <title>Actinomadura physcomitrii sp. nov., a novel actinomycete isolated from moss [Physcomitrium sphaericum (Ludw) Fuernr].</title>
        <authorList>
            <person name="Liu C."/>
            <person name="Zhuang X."/>
        </authorList>
    </citation>
    <scope>NUCLEOTIDE SEQUENCE [LARGE SCALE GENOMIC DNA]</scope>
    <source>
        <strain evidence="6 7">CYP1-1B</strain>
    </source>
</reference>
<dbReference type="Gene3D" id="1.10.10.60">
    <property type="entry name" value="Homeodomain-like"/>
    <property type="match status" value="1"/>
</dbReference>
<dbReference type="InterPro" id="IPR009057">
    <property type="entry name" value="Homeodomain-like_sf"/>
</dbReference>
<dbReference type="GO" id="GO:0003700">
    <property type="term" value="F:DNA-binding transcription factor activity"/>
    <property type="evidence" value="ECO:0007669"/>
    <property type="project" value="TreeGrafter"/>
</dbReference>
<name>A0A6L3W991_9ACTN</name>
<dbReference type="RefSeq" id="WP_151538356.1">
    <property type="nucleotide sequence ID" value="NZ_WBMR01000005.1"/>
</dbReference>
<dbReference type="Proteomes" id="UP000483004">
    <property type="component" value="Unassembled WGS sequence"/>
</dbReference>
<keyword evidence="7" id="KW-1185">Reference proteome</keyword>
<evidence type="ECO:0000256" key="4">
    <source>
        <dbReference type="PROSITE-ProRule" id="PRU00335"/>
    </source>
</evidence>
<dbReference type="PROSITE" id="PS01081">
    <property type="entry name" value="HTH_TETR_1"/>
    <property type="match status" value="1"/>
</dbReference>
<feature type="DNA-binding region" description="H-T-H motif" evidence="4">
    <location>
        <begin position="32"/>
        <end position="51"/>
    </location>
</feature>
<dbReference type="PROSITE" id="PS50977">
    <property type="entry name" value="HTH_TETR_2"/>
    <property type="match status" value="1"/>
</dbReference>
<dbReference type="PANTHER" id="PTHR30055:SF148">
    <property type="entry name" value="TETR-FAMILY TRANSCRIPTIONAL REGULATOR"/>
    <property type="match status" value="1"/>
</dbReference>
<dbReference type="AlphaFoldDB" id="A0A6L3W991"/>
<evidence type="ECO:0000313" key="7">
    <source>
        <dbReference type="Proteomes" id="UP000483004"/>
    </source>
</evidence>
<evidence type="ECO:0000256" key="3">
    <source>
        <dbReference type="ARBA" id="ARBA00023163"/>
    </source>
</evidence>
<dbReference type="InterPro" id="IPR050109">
    <property type="entry name" value="HTH-type_TetR-like_transc_reg"/>
</dbReference>
<dbReference type="GO" id="GO:0000976">
    <property type="term" value="F:transcription cis-regulatory region binding"/>
    <property type="evidence" value="ECO:0007669"/>
    <property type="project" value="TreeGrafter"/>
</dbReference>
<dbReference type="PANTHER" id="PTHR30055">
    <property type="entry name" value="HTH-TYPE TRANSCRIPTIONAL REGULATOR RUTR"/>
    <property type="match status" value="1"/>
</dbReference>
<dbReference type="OrthoDB" id="4543698at2"/>
<sequence>MNRGRPRSGHVDQAVADAVRALLAESGYQALSIDGVAARAGVGKAGIYRRWRSKAEMVFAVTVHGPHPVAPADSGSLRGDLAALAEHIIDLLSAPHARLVLPGLAADLSADPALAARFQAGVIDAERALVAEILDRARARGEPAGGDPAFVHALLLGPIYTYLFLAGGEAPPGLADRLANAAVAALATKESP</sequence>
<evidence type="ECO:0000259" key="5">
    <source>
        <dbReference type="PROSITE" id="PS50977"/>
    </source>
</evidence>
<dbReference type="InterPro" id="IPR023772">
    <property type="entry name" value="DNA-bd_HTH_TetR-type_CS"/>
</dbReference>
<keyword evidence="1" id="KW-0805">Transcription regulation</keyword>
<dbReference type="Pfam" id="PF00440">
    <property type="entry name" value="TetR_N"/>
    <property type="match status" value="1"/>
</dbReference>
<keyword evidence="2 4" id="KW-0238">DNA-binding</keyword>
<accession>A0A6L3W991</accession>
<dbReference type="Gene3D" id="1.10.357.10">
    <property type="entry name" value="Tetracycline Repressor, domain 2"/>
    <property type="match status" value="1"/>
</dbReference>
<dbReference type="EMBL" id="WBMR01000005">
    <property type="protein sequence ID" value="KAB2388551.1"/>
    <property type="molecule type" value="Genomic_DNA"/>
</dbReference>
<dbReference type="InterPro" id="IPR036271">
    <property type="entry name" value="Tet_transcr_reg_TetR-rel_C_sf"/>
</dbReference>
<keyword evidence="3" id="KW-0804">Transcription</keyword>
<organism evidence="6 7">
    <name type="scientific">Actinomadura montaniterrae</name>
    <dbReference type="NCBI Taxonomy" id="1803903"/>
    <lineage>
        <taxon>Bacteria</taxon>
        <taxon>Bacillati</taxon>
        <taxon>Actinomycetota</taxon>
        <taxon>Actinomycetes</taxon>
        <taxon>Streptosporangiales</taxon>
        <taxon>Thermomonosporaceae</taxon>
        <taxon>Actinomadura</taxon>
    </lineage>
</organism>
<evidence type="ECO:0000313" key="6">
    <source>
        <dbReference type="EMBL" id="KAB2388551.1"/>
    </source>
</evidence>
<proteinExistence type="predicted"/>
<gene>
    <name evidence="6" type="ORF">F9B16_03550</name>
</gene>
<comment type="caution">
    <text evidence="6">The sequence shown here is derived from an EMBL/GenBank/DDBJ whole genome shotgun (WGS) entry which is preliminary data.</text>
</comment>
<evidence type="ECO:0000256" key="1">
    <source>
        <dbReference type="ARBA" id="ARBA00023015"/>
    </source>
</evidence>